<evidence type="ECO:0008006" key="3">
    <source>
        <dbReference type="Google" id="ProtNLM"/>
    </source>
</evidence>
<dbReference type="Gene3D" id="2.40.30.100">
    <property type="entry name" value="AF2212/PG0164-like"/>
    <property type="match status" value="1"/>
</dbReference>
<dbReference type="InterPro" id="IPR037079">
    <property type="entry name" value="AF2212/PG0164-like_sf"/>
</dbReference>
<comment type="caution">
    <text evidence="1">The sequence shown here is derived from an EMBL/GenBank/DDBJ whole genome shotgun (WGS) entry which is preliminary data.</text>
</comment>
<name>A0ABQ3Z4A0_9ACTN</name>
<organism evidence="1 2">
    <name type="scientific">Paractinoplanes durhamensis</name>
    <dbReference type="NCBI Taxonomy" id="113563"/>
    <lineage>
        <taxon>Bacteria</taxon>
        <taxon>Bacillati</taxon>
        <taxon>Actinomycetota</taxon>
        <taxon>Actinomycetes</taxon>
        <taxon>Micromonosporales</taxon>
        <taxon>Micromonosporaceae</taxon>
        <taxon>Paractinoplanes</taxon>
    </lineage>
</organism>
<sequence>MARSRSLYPGRMDLEFSGEMWFWRGPAPWHFVTVPEDQCQEIAETASMVTYGWGMIPVAARIGRTGWTTALWPKDGRYIVPVKTKVRQAEQIDLGDLVTVHLTI</sequence>
<keyword evidence="2" id="KW-1185">Reference proteome</keyword>
<dbReference type="EMBL" id="BOML01000048">
    <property type="protein sequence ID" value="GIE04667.1"/>
    <property type="molecule type" value="Genomic_DNA"/>
</dbReference>
<dbReference type="Proteomes" id="UP000637628">
    <property type="component" value="Unassembled WGS sequence"/>
</dbReference>
<evidence type="ECO:0000313" key="1">
    <source>
        <dbReference type="EMBL" id="GIE04667.1"/>
    </source>
</evidence>
<dbReference type="Pfam" id="PF08922">
    <property type="entry name" value="DUF1905"/>
    <property type="match status" value="1"/>
</dbReference>
<dbReference type="InterPro" id="IPR015018">
    <property type="entry name" value="DUF1905"/>
</dbReference>
<protein>
    <recommendedName>
        <fullName evidence="3">DUF1905 domain-containing protein</fullName>
    </recommendedName>
</protein>
<accession>A0ABQ3Z4A0</accession>
<evidence type="ECO:0000313" key="2">
    <source>
        <dbReference type="Proteomes" id="UP000637628"/>
    </source>
</evidence>
<reference evidence="1 2" key="1">
    <citation type="submission" date="2021-01" db="EMBL/GenBank/DDBJ databases">
        <title>Whole genome shotgun sequence of Actinoplanes durhamensis NBRC 14914.</title>
        <authorList>
            <person name="Komaki H."/>
            <person name="Tamura T."/>
        </authorList>
    </citation>
    <scope>NUCLEOTIDE SEQUENCE [LARGE SCALE GENOMIC DNA]</scope>
    <source>
        <strain evidence="1 2">NBRC 14914</strain>
    </source>
</reference>
<gene>
    <name evidence="1" type="ORF">Adu01nite_60170</name>
</gene>
<proteinExistence type="predicted"/>
<dbReference type="SUPFAM" id="SSF141694">
    <property type="entry name" value="AF2212/PG0164-like"/>
    <property type="match status" value="1"/>
</dbReference>